<evidence type="ECO:0000256" key="1">
    <source>
        <dbReference type="SAM" id="MobiDB-lite"/>
    </source>
</evidence>
<accession>A0A7R9JN51</accession>
<proteinExistence type="predicted"/>
<protein>
    <submittedName>
        <fullName evidence="2">Uncharacterized protein</fullName>
    </submittedName>
</protein>
<sequence length="70" mass="7908">MAAGPTQLCYTCDREWVIRKDQNKLKSMGDHVEKTEDYLSSSEDDDDVRESSDDKTIESDDDATSEGDDD</sequence>
<feature type="compositionally biased region" description="Basic and acidic residues" evidence="1">
    <location>
        <begin position="49"/>
        <end position="58"/>
    </location>
</feature>
<feature type="compositionally biased region" description="Acidic residues" evidence="1">
    <location>
        <begin position="59"/>
        <end position="70"/>
    </location>
</feature>
<evidence type="ECO:0000313" key="2">
    <source>
        <dbReference type="EMBL" id="CAD7585876.1"/>
    </source>
</evidence>
<dbReference type="EMBL" id="OE839154">
    <property type="protein sequence ID" value="CAD7585876.1"/>
    <property type="molecule type" value="Genomic_DNA"/>
</dbReference>
<reference evidence="2" key="1">
    <citation type="submission" date="2020-11" db="EMBL/GenBank/DDBJ databases">
        <authorList>
            <person name="Tran Van P."/>
        </authorList>
    </citation>
    <scope>NUCLEOTIDE SEQUENCE</scope>
</reference>
<dbReference type="AlphaFoldDB" id="A0A7R9JN51"/>
<feature type="compositionally biased region" description="Basic and acidic residues" evidence="1">
    <location>
        <begin position="23"/>
        <end position="37"/>
    </location>
</feature>
<feature type="region of interest" description="Disordered" evidence="1">
    <location>
        <begin position="23"/>
        <end position="70"/>
    </location>
</feature>
<gene>
    <name evidence="2" type="ORF">TGEB3V08_LOCUS338</name>
</gene>
<name>A0A7R9JN51_TIMGE</name>
<organism evidence="2">
    <name type="scientific">Timema genevievae</name>
    <name type="common">Walking stick</name>
    <dbReference type="NCBI Taxonomy" id="629358"/>
    <lineage>
        <taxon>Eukaryota</taxon>
        <taxon>Metazoa</taxon>
        <taxon>Ecdysozoa</taxon>
        <taxon>Arthropoda</taxon>
        <taxon>Hexapoda</taxon>
        <taxon>Insecta</taxon>
        <taxon>Pterygota</taxon>
        <taxon>Neoptera</taxon>
        <taxon>Polyneoptera</taxon>
        <taxon>Phasmatodea</taxon>
        <taxon>Timematodea</taxon>
        <taxon>Timematoidea</taxon>
        <taxon>Timematidae</taxon>
        <taxon>Timema</taxon>
    </lineage>
</organism>